<protein>
    <submittedName>
        <fullName evidence="1">Uncharacterized protein</fullName>
    </submittedName>
</protein>
<dbReference type="Proteomes" id="UP001054837">
    <property type="component" value="Unassembled WGS sequence"/>
</dbReference>
<proteinExistence type="predicted"/>
<name>A0AAV4SS06_9ARAC</name>
<reference evidence="1 2" key="1">
    <citation type="submission" date="2021-06" db="EMBL/GenBank/DDBJ databases">
        <title>Caerostris darwini draft genome.</title>
        <authorList>
            <person name="Kono N."/>
            <person name="Arakawa K."/>
        </authorList>
    </citation>
    <scope>NUCLEOTIDE SEQUENCE [LARGE SCALE GENOMIC DNA]</scope>
</reference>
<evidence type="ECO:0000313" key="1">
    <source>
        <dbReference type="EMBL" id="GIY34398.1"/>
    </source>
</evidence>
<dbReference type="EMBL" id="BPLQ01008057">
    <property type="protein sequence ID" value="GIY34398.1"/>
    <property type="molecule type" value="Genomic_DNA"/>
</dbReference>
<dbReference type="AlphaFoldDB" id="A0AAV4SS06"/>
<evidence type="ECO:0000313" key="2">
    <source>
        <dbReference type="Proteomes" id="UP001054837"/>
    </source>
</evidence>
<comment type="caution">
    <text evidence="1">The sequence shown here is derived from an EMBL/GenBank/DDBJ whole genome shotgun (WGS) entry which is preliminary data.</text>
</comment>
<organism evidence="1 2">
    <name type="scientific">Caerostris darwini</name>
    <dbReference type="NCBI Taxonomy" id="1538125"/>
    <lineage>
        <taxon>Eukaryota</taxon>
        <taxon>Metazoa</taxon>
        <taxon>Ecdysozoa</taxon>
        <taxon>Arthropoda</taxon>
        <taxon>Chelicerata</taxon>
        <taxon>Arachnida</taxon>
        <taxon>Araneae</taxon>
        <taxon>Araneomorphae</taxon>
        <taxon>Entelegynae</taxon>
        <taxon>Araneoidea</taxon>
        <taxon>Araneidae</taxon>
        <taxon>Caerostris</taxon>
    </lineage>
</organism>
<keyword evidence="2" id="KW-1185">Reference proteome</keyword>
<gene>
    <name evidence="1" type="ORF">CDAR_35491</name>
</gene>
<sequence length="132" mass="15023">MQFNTFSPGLLTQFSFDASICHVHFCHLYVLLTQCENIGCLRFHTFLCFALLGTISLGSEKCLDSSPHQEIPLWITPFASTHSRDDCNLPFEVSLVRISSLMRDLVLKSKLKNFGWHMHGTTVMFQDVEAKP</sequence>
<accession>A0AAV4SS06</accession>